<accession>A0A075MSI0</accession>
<dbReference type="STRING" id="1459636.NTE_02487"/>
<sequence length="112" mass="12900">MHGRYIYLWWRRGVSAFDDNPYSVHFAHFASKLEQYLRKNGISCDDADMIIEESSAIYFEKLGSSTNRLLKAFKKQDPADVFVDSAHKAIERHIPEAKDTFGSTAEISKLIR</sequence>
<evidence type="ECO:0000313" key="1">
    <source>
        <dbReference type="EMBL" id="AIF84536.1"/>
    </source>
</evidence>
<protein>
    <submittedName>
        <fullName evidence="1">Uncharacterized protein</fullName>
    </submittedName>
</protein>
<dbReference type="EMBL" id="CP007174">
    <property type="protein sequence ID" value="AIF84536.1"/>
    <property type="molecule type" value="Genomic_DNA"/>
</dbReference>
<reference evidence="1 2" key="1">
    <citation type="journal article" date="2014" name="PLoS ONE">
        <title>Genome Sequence of Candidatus Nitrososphaera evergladensis from Group I.1b Enriched from Everglades Soil Reveals Novel Genomic Features of the Ammonia-Oxidizing Archaea.</title>
        <authorList>
            <person name="Zhalnina K.V."/>
            <person name="Dias R."/>
            <person name="Leonard M.T."/>
            <person name="Dorr de Quadros P."/>
            <person name="Camargo F.A."/>
            <person name="Drew J.C."/>
            <person name="Farmerie W.G."/>
            <person name="Daroub S.H."/>
            <person name="Triplett E.W."/>
        </authorList>
    </citation>
    <scope>NUCLEOTIDE SEQUENCE [LARGE SCALE GENOMIC DNA]</scope>
    <source>
        <strain evidence="1 2">SR1</strain>
    </source>
</reference>
<dbReference type="Proteomes" id="UP000028194">
    <property type="component" value="Chromosome"/>
</dbReference>
<dbReference type="AlphaFoldDB" id="A0A075MSI0"/>
<keyword evidence="2" id="KW-1185">Reference proteome</keyword>
<name>A0A075MSI0_9ARCH</name>
<organism evidence="1 2">
    <name type="scientific">Candidatus Nitrososphaera evergladensis SR1</name>
    <dbReference type="NCBI Taxonomy" id="1459636"/>
    <lineage>
        <taxon>Archaea</taxon>
        <taxon>Nitrososphaerota</taxon>
        <taxon>Nitrososphaeria</taxon>
        <taxon>Nitrososphaerales</taxon>
        <taxon>Nitrososphaeraceae</taxon>
        <taxon>Nitrososphaera</taxon>
    </lineage>
</organism>
<dbReference type="HOGENOM" id="CLU_2140090_0_0_2"/>
<evidence type="ECO:0000313" key="2">
    <source>
        <dbReference type="Proteomes" id="UP000028194"/>
    </source>
</evidence>
<gene>
    <name evidence="1" type="ORF">NTE_02487</name>
</gene>
<dbReference type="KEGG" id="nev:NTE_02487"/>
<proteinExistence type="predicted"/>